<dbReference type="OrthoDB" id="5460091at2"/>
<dbReference type="InterPro" id="IPR019294">
    <property type="entry name" value="Translation_reg_Com"/>
</dbReference>
<proteinExistence type="predicted"/>
<dbReference type="Proteomes" id="UP000193303">
    <property type="component" value="Unassembled WGS sequence"/>
</dbReference>
<protein>
    <recommendedName>
        <fullName evidence="3">Com family DNA-binding transcriptional regulator</fullName>
    </recommendedName>
</protein>
<organism evidence="1 2">
    <name type="scientific">Neisseria dumasiana</name>
    <dbReference type="NCBI Taxonomy" id="1931275"/>
    <lineage>
        <taxon>Bacteria</taxon>
        <taxon>Pseudomonadati</taxon>
        <taxon>Pseudomonadota</taxon>
        <taxon>Betaproteobacteria</taxon>
        <taxon>Neisseriales</taxon>
        <taxon>Neisseriaceae</taxon>
        <taxon>Neisseria</taxon>
    </lineage>
</organism>
<evidence type="ECO:0000313" key="1">
    <source>
        <dbReference type="EMBL" id="OSI24639.1"/>
    </source>
</evidence>
<dbReference type="AlphaFoldDB" id="A0A1X3DKC2"/>
<dbReference type="RefSeq" id="WP_085358038.1">
    <property type="nucleotide sequence ID" value="NZ_MTAB01000003.1"/>
</dbReference>
<comment type="caution">
    <text evidence="1">The sequence shown here is derived from an EMBL/GenBank/DDBJ whole genome shotgun (WGS) entry which is preliminary data.</text>
</comment>
<sequence>MVNYRELRCVRCCKLLAKGLGKVQIKCNRCKTINIFN</sequence>
<gene>
    <name evidence="1" type="ORF">BV912_01945</name>
</gene>
<dbReference type="EMBL" id="MTAB01000003">
    <property type="protein sequence ID" value="OSI24639.1"/>
    <property type="molecule type" value="Genomic_DNA"/>
</dbReference>
<name>A0A1X3DKC2_9NEIS</name>
<evidence type="ECO:0000313" key="2">
    <source>
        <dbReference type="Proteomes" id="UP000193303"/>
    </source>
</evidence>
<dbReference type="Pfam" id="PF10122">
    <property type="entry name" value="Zn_ribbon_Com"/>
    <property type="match status" value="1"/>
</dbReference>
<evidence type="ECO:0008006" key="3">
    <source>
        <dbReference type="Google" id="ProtNLM"/>
    </source>
</evidence>
<reference evidence="2" key="1">
    <citation type="submission" date="2017-01" db="EMBL/GenBank/DDBJ databases">
        <authorList>
            <person name="Mah S.A."/>
            <person name="Swanson W.J."/>
            <person name="Moy G.W."/>
            <person name="Vacquier V.D."/>
        </authorList>
    </citation>
    <scope>NUCLEOTIDE SEQUENCE [LARGE SCALE GENOMIC DNA]</scope>
    <source>
        <strain evidence="2">124861</strain>
    </source>
</reference>
<accession>A0A1X3DKC2</accession>